<evidence type="ECO:0000313" key="2">
    <source>
        <dbReference type="Proteomes" id="UP001066276"/>
    </source>
</evidence>
<keyword evidence="2" id="KW-1185">Reference proteome</keyword>
<dbReference type="AlphaFoldDB" id="A0AAV7SPC7"/>
<feature type="non-terminal residue" evidence="1">
    <location>
        <position position="1"/>
    </location>
</feature>
<protein>
    <submittedName>
        <fullName evidence="1">Uncharacterized protein</fullName>
    </submittedName>
</protein>
<accession>A0AAV7SPC7</accession>
<sequence length="51" mass="5841">REGTFCEAPGDKQGEYRTRLTTRSRAYFDFITKSTSFLISFSTGGLRRART</sequence>
<name>A0AAV7SPC7_PLEWA</name>
<comment type="caution">
    <text evidence="1">The sequence shown here is derived from an EMBL/GenBank/DDBJ whole genome shotgun (WGS) entry which is preliminary data.</text>
</comment>
<gene>
    <name evidence="1" type="ORF">NDU88_006399</name>
</gene>
<reference evidence="1" key="1">
    <citation type="journal article" date="2022" name="bioRxiv">
        <title>Sequencing and chromosome-scale assembly of the giantPleurodeles waltlgenome.</title>
        <authorList>
            <person name="Brown T."/>
            <person name="Elewa A."/>
            <person name="Iarovenko S."/>
            <person name="Subramanian E."/>
            <person name="Araus A.J."/>
            <person name="Petzold A."/>
            <person name="Susuki M."/>
            <person name="Suzuki K.-i.T."/>
            <person name="Hayashi T."/>
            <person name="Toyoda A."/>
            <person name="Oliveira C."/>
            <person name="Osipova E."/>
            <person name="Leigh N.D."/>
            <person name="Simon A."/>
            <person name="Yun M.H."/>
        </authorList>
    </citation>
    <scope>NUCLEOTIDE SEQUENCE</scope>
    <source>
        <strain evidence="1">20211129_DDA</strain>
        <tissue evidence="1">Liver</tissue>
    </source>
</reference>
<feature type="non-terminal residue" evidence="1">
    <location>
        <position position="51"/>
    </location>
</feature>
<dbReference type="Proteomes" id="UP001066276">
    <property type="component" value="Chromosome 4_2"/>
</dbReference>
<dbReference type="EMBL" id="JANPWB010000008">
    <property type="protein sequence ID" value="KAJ1165985.1"/>
    <property type="molecule type" value="Genomic_DNA"/>
</dbReference>
<evidence type="ECO:0000313" key="1">
    <source>
        <dbReference type="EMBL" id="KAJ1165985.1"/>
    </source>
</evidence>
<organism evidence="1 2">
    <name type="scientific">Pleurodeles waltl</name>
    <name type="common">Iberian ribbed newt</name>
    <dbReference type="NCBI Taxonomy" id="8319"/>
    <lineage>
        <taxon>Eukaryota</taxon>
        <taxon>Metazoa</taxon>
        <taxon>Chordata</taxon>
        <taxon>Craniata</taxon>
        <taxon>Vertebrata</taxon>
        <taxon>Euteleostomi</taxon>
        <taxon>Amphibia</taxon>
        <taxon>Batrachia</taxon>
        <taxon>Caudata</taxon>
        <taxon>Salamandroidea</taxon>
        <taxon>Salamandridae</taxon>
        <taxon>Pleurodelinae</taxon>
        <taxon>Pleurodeles</taxon>
    </lineage>
</organism>
<proteinExistence type="predicted"/>